<organism evidence="5 6">
    <name type="scientific">Aureitalea marina</name>
    <dbReference type="NCBI Taxonomy" id="930804"/>
    <lineage>
        <taxon>Bacteria</taxon>
        <taxon>Pseudomonadati</taxon>
        <taxon>Bacteroidota</taxon>
        <taxon>Flavobacteriia</taxon>
        <taxon>Flavobacteriales</taxon>
        <taxon>Flavobacteriaceae</taxon>
        <taxon>Aureitalea</taxon>
    </lineage>
</organism>
<dbReference type="Gene3D" id="3.20.20.140">
    <property type="entry name" value="Metal-dependent hydrolases"/>
    <property type="match status" value="1"/>
</dbReference>
<dbReference type="SUPFAM" id="SSF89550">
    <property type="entry name" value="PHP domain-like"/>
    <property type="match status" value="1"/>
</dbReference>
<gene>
    <name evidence="5" type="ORF">BST85_04515</name>
</gene>
<dbReference type="GO" id="GO:0004725">
    <property type="term" value="F:protein tyrosine phosphatase activity"/>
    <property type="evidence" value="ECO:0007669"/>
    <property type="project" value="UniProtKB-EC"/>
</dbReference>
<keyword evidence="3" id="KW-0378">Hydrolase</keyword>
<evidence type="ECO:0000256" key="3">
    <source>
        <dbReference type="ARBA" id="ARBA00022801"/>
    </source>
</evidence>
<dbReference type="EC" id="3.1.3.48" evidence="2"/>
<dbReference type="GO" id="GO:0030145">
    <property type="term" value="F:manganese ion binding"/>
    <property type="evidence" value="ECO:0007669"/>
    <property type="project" value="InterPro"/>
</dbReference>
<evidence type="ECO:0000256" key="4">
    <source>
        <dbReference type="ARBA" id="ARBA00051722"/>
    </source>
</evidence>
<comment type="catalytic activity">
    <reaction evidence="4">
        <text>O-phospho-L-tyrosyl-[protein] + H2O = L-tyrosyl-[protein] + phosphate</text>
        <dbReference type="Rhea" id="RHEA:10684"/>
        <dbReference type="Rhea" id="RHEA-COMP:10136"/>
        <dbReference type="Rhea" id="RHEA-COMP:20101"/>
        <dbReference type="ChEBI" id="CHEBI:15377"/>
        <dbReference type="ChEBI" id="CHEBI:43474"/>
        <dbReference type="ChEBI" id="CHEBI:46858"/>
        <dbReference type="ChEBI" id="CHEBI:61978"/>
        <dbReference type="EC" id="3.1.3.48"/>
    </reaction>
</comment>
<accession>A0A2S7KNT7</accession>
<evidence type="ECO:0000313" key="5">
    <source>
        <dbReference type="EMBL" id="PQB04248.1"/>
    </source>
</evidence>
<evidence type="ECO:0000256" key="1">
    <source>
        <dbReference type="ARBA" id="ARBA00005750"/>
    </source>
</evidence>
<sequence>MFSFFNKTSPPIFEGLCDIHNHLLPGIDDGCKEVQDSHRMLEAYKELGFVQVIPTPHVYSELYPNTPQSVKSSFDVLQDSMGSENIQVKRYAAEYMVDEQFMADFEQRSPELLLPNNICLVEIHFFGNTQILEQAGFQLLQQGIKPLLAHPERYHGINDLKKFSELKGRGFKLQLNALSLLGHYGDDVKQKAFKIMDLGLYDYLGTDAHRPGHLHLLKEIRLNKKQLLSWEEIRERQIADFR</sequence>
<dbReference type="PANTHER" id="PTHR39181:SF1">
    <property type="entry name" value="TYROSINE-PROTEIN PHOSPHATASE YWQE"/>
    <property type="match status" value="1"/>
</dbReference>
<evidence type="ECO:0000313" key="6">
    <source>
        <dbReference type="Proteomes" id="UP000239800"/>
    </source>
</evidence>
<dbReference type="Proteomes" id="UP000239800">
    <property type="component" value="Unassembled WGS sequence"/>
</dbReference>
<protein>
    <recommendedName>
        <fullName evidence="2">protein-tyrosine-phosphatase</fullName>
        <ecNumber evidence="2">3.1.3.48</ecNumber>
    </recommendedName>
</protein>
<comment type="caution">
    <text evidence="5">The sequence shown here is derived from an EMBL/GenBank/DDBJ whole genome shotgun (WGS) entry which is preliminary data.</text>
</comment>
<dbReference type="PANTHER" id="PTHR39181">
    <property type="entry name" value="TYROSINE-PROTEIN PHOSPHATASE YWQE"/>
    <property type="match status" value="1"/>
</dbReference>
<dbReference type="PIRSF" id="PIRSF016557">
    <property type="entry name" value="Caps_synth_CpsB"/>
    <property type="match status" value="1"/>
</dbReference>
<name>A0A2S7KNT7_9FLAO</name>
<comment type="similarity">
    <text evidence="1">Belongs to the metallo-dependent hydrolases superfamily. CpsB/CapC family.</text>
</comment>
<dbReference type="OrthoDB" id="9788539at2"/>
<dbReference type="InterPro" id="IPR016195">
    <property type="entry name" value="Pol/histidinol_Pase-like"/>
</dbReference>
<keyword evidence="6" id="KW-1185">Reference proteome</keyword>
<reference evidence="5 6" key="1">
    <citation type="submission" date="2016-11" db="EMBL/GenBank/DDBJ databases">
        <title>Trade-off between light-utilization and light-protection in marine flavobacteria.</title>
        <authorList>
            <person name="Kumagai Y."/>
        </authorList>
    </citation>
    <scope>NUCLEOTIDE SEQUENCE [LARGE SCALE GENOMIC DNA]</scope>
    <source>
        <strain evidence="5 6">NBRC 107741</strain>
    </source>
</reference>
<dbReference type="EMBL" id="MQUB01000001">
    <property type="protein sequence ID" value="PQB04248.1"/>
    <property type="molecule type" value="Genomic_DNA"/>
</dbReference>
<evidence type="ECO:0000256" key="2">
    <source>
        <dbReference type="ARBA" id="ARBA00013064"/>
    </source>
</evidence>
<dbReference type="InterPro" id="IPR016667">
    <property type="entry name" value="Caps_polysacc_synth_CpsB/CapC"/>
</dbReference>
<dbReference type="AlphaFoldDB" id="A0A2S7KNT7"/>
<dbReference type="RefSeq" id="WP_104812177.1">
    <property type="nucleotide sequence ID" value="NZ_MQUB01000001.1"/>
</dbReference>
<proteinExistence type="inferred from homology"/>
<dbReference type="Pfam" id="PF19567">
    <property type="entry name" value="CpsB_CapC"/>
    <property type="match status" value="1"/>
</dbReference>